<organism evidence="2 3">
    <name type="scientific">Xanthomonas nasturtii</name>
    <dbReference type="NCBI Taxonomy" id="1843581"/>
    <lineage>
        <taxon>Bacteria</taxon>
        <taxon>Pseudomonadati</taxon>
        <taxon>Pseudomonadota</taxon>
        <taxon>Gammaproteobacteria</taxon>
        <taxon>Lysobacterales</taxon>
        <taxon>Lysobacteraceae</taxon>
        <taxon>Xanthomonas</taxon>
    </lineage>
</organism>
<comment type="caution">
    <text evidence="2">The sequence shown here is derived from an EMBL/GenBank/DDBJ whole genome shotgun (WGS) entry which is preliminary data.</text>
</comment>
<dbReference type="EMBL" id="QUZM01000010">
    <property type="protein sequence ID" value="RFF40452.1"/>
    <property type="molecule type" value="Genomic_DNA"/>
</dbReference>
<sequence length="210" mass="23112">MRSSLGQLRDRLARRPDSEHGQALVRIVLILLILVYALTFAQQWQVSRYQLQQLFCLIAIGQGIALVLFGWIVADPRRSHLRRTLGMLSDYGLIGLAMTWMGAPMAFLYVVLLWLTIGNGLRFGSEALHNAVAMAMTTLSFGTTLANSSYWQGRLGLAIALLGALIVIPMSLLRTLREHDQAIIETPPAAGIDAATQYGRIPTPSTPTRV</sequence>
<feature type="transmembrane region" description="Helical" evidence="1">
    <location>
        <begin position="23"/>
        <end position="42"/>
    </location>
</feature>
<protein>
    <submittedName>
        <fullName evidence="2">RpfH protein</fullName>
    </submittedName>
</protein>
<feature type="transmembrane region" description="Helical" evidence="1">
    <location>
        <begin position="54"/>
        <end position="73"/>
    </location>
</feature>
<keyword evidence="1" id="KW-0812">Transmembrane</keyword>
<dbReference type="Proteomes" id="UP000259570">
    <property type="component" value="Unassembled WGS sequence"/>
</dbReference>
<proteinExistence type="predicted"/>
<dbReference type="STRING" id="1843581.A7D16_05990"/>
<evidence type="ECO:0000313" key="2">
    <source>
        <dbReference type="EMBL" id="RFF40452.1"/>
    </source>
</evidence>
<reference evidence="2 3" key="1">
    <citation type="submission" date="2018-08" db="EMBL/GenBank/DDBJ databases">
        <title>Genome sequencing of X. nasturtii WHRI 8984.</title>
        <authorList>
            <person name="Studholme D.J."/>
            <person name="Mchugh J."/>
            <person name="Vicente J."/>
        </authorList>
    </citation>
    <scope>NUCLEOTIDE SEQUENCE [LARGE SCALE GENOMIC DNA]</scope>
    <source>
        <strain evidence="2 3">WHRI 8984</strain>
    </source>
</reference>
<dbReference type="AlphaFoldDB" id="A0A3E1KMX1"/>
<dbReference type="RefSeq" id="WP_064634943.1">
    <property type="nucleotide sequence ID" value="NZ_CP142004.2"/>
</dbReference>
<dbReference type="OrthoDB" id="5997743at2"/>
<dbReference type="GeneID" id="97211446"/>
<gene>
    <name evidence="2" type="ORF">DZD52_07190</name>
</gene>
<keyword evidence="1" id="KW-1133">Transmembrane helix</keyword>
<name>A0A3E1KMX1_9XANT</name>
<feature type="transmembrane region" description="Helical" evidence="1">
    <location>
        <begin position="151"/>
        <end position="173"/>
    </location>
</feature>
<evidence type="ECO:0000313" key="3">
    <source>
        <dbReference type="Proteomes" id="UP000259570"/>
    </source>
</evidence>
<accession>A0A3E1KMX1</accession>
<keyword evidence="1" id="KW-0472">Membrane</keyword>
<feature type="transmembrane region" description="Helical" evidence="1">
    <location>
        <begin position="93"/>
        <end position="115"/>
    </location>
</feature>
<evidence type="ECO:0000256" key="1">
    <source>
        <dbReference type="SAM" id="Phobius"/>
    </source>
</evidence>